<comment type="subcellular location">
    <subcellularLocation>
        <location evidence="1">Cell membrane</location>
        <topology evidence="1">Multi-pass membrane protein</topology>
    </subcellularLocation>
</comment>
<dbReference type="EMBL" id="CP055156">
    <property type="protein sequence ID" value="QNF33911.1"/>
    <property type="molecule type" value="Genomic_DNA"/>
</dbReference>
<evidence type="ECO:0000313" key="8">
    <source>
        <dbReference type="EMBL" id="QNF33911.1"/>
    </source>
</evidence>
<dbReference type="RefSeq" id="WP_185270393.1">
    <property type="nucleotide sequence ID" value="NZ_CP055156.1"/>
</dbReference>
<dbReference type="PANTHER" id="PTHR33452">
    <property type="entry name" value="OXIDOREDUCTASE CATD-RELATED"/>
    <property type="match status" value="1"/>
</dbReference>
<evidence type="ECO:0000256" key="5">
    <source>
        <dbReference type="ARBA" id="ARBA00022989"/>
    </source>
</evidence>
<evidence type="ECO:0000256" key="6">
    <source>
        <dbReference type="ARBA" id="ARBA00023136"/>
    </source>
</evidence>
<feature type="transmembrane region" description="Helical" evidence="7">
    <location>
        <begin position="12"/>
        <end position="31"/>
    </location>
</feature>
<evidence type="ECO:0000256" key="3">
    <source>
        <dbReference type="ARBA" id="ARBA00022475"/>
    </source>
</evidence>
<evidence type="ECO:0000256" key="1">
    <source>
        <dbReference type="ARBA" id="ARBA00004651"/>
    </source>
</evidence>
<keyword evidence="6 7" id="KW-0472">Membrane</keyword>
<reference evidence="8 9" key="1">
    <citation type="journal article" date="2018" name="Int. J. Syst. Evol. Microbiol.">
        <title>Adhaeribacter swui sp. nov., isolated from wet mud.</title>
        <authorList>
            <person name="Kim D.U."/>
            <person name="Kim K.W."/>
            <person name="Kang M.S."/>
            <person name="Kim J.Y."/>
            <person name="Jang J.H."/>
            <person name="Kim M.K."/>
        </authorList>
    </citation>
    <scope>NUCLEOTIDE SEQUENCE [LARGE SCALE GENOMIC DNA]</scope>
    <source>
        <strain evidence="8 9">KCTC 52873</strain>
    </source>
</reference>
<sequence length="150" mass="16778">MKYFRNYYPTCHFGLLLLRVGIGWAFMLHGFPKLKGGPEFWEQVGGSMANLGITFAPLFWGFMGGFAEFVGGFLLLLGLFFRPVTLLLFITMCVATVSHISNGDDFNGYSHALESAILFISLYFIGPGKISIDNKIFSSSEFGRRDSSRF</sequence>
<evidence type="ECO:0000256" key="7">
    <source>
        <dbReference type="SAM" id="Phobius"/>
    </source>
</evidence>
<dbReference type="InterPro" id="IPR051907">
    <property type="entry name" value="DoxX-like_oxidoreductase"/>
</dbReference>
<dbReference type="GO" id="GO:0005886">
    <property type="term" value="C:plasma membrane"/>
    <property type="evidence" value="ECO:0007669"/>
    <property type="project" value="UniProtKB-SubCell"/>
</dbReference>
<evidence type="ECO:0000256" key="4">
    <source>
        <dbReference type="ARBA" id="ARBA00022692"/>
    </source>
</evidence>
<dbReference type="AlphaFoldDB" id="A0A7G7G9S7"/>
<name>A0A7G7G9S7_9BACT</name>
<dbReference type="InterPro" id="IPR032808">
    <property type="entry name" value="DoxX"/>
</dbReference>
<dbReference type="Pfam" id="PF07681">
    <property type="entry name" value="DoxX"/>
    <property type="match status" value="1"/>
</dbReference>
<proteinExistence type="inferred from homology"/>
<keyword evidence="4 7" id="KW-0812">Transmembrane</keyword>
<evidence type="ECO:0000313" key="9">
    <source>
        <dbReference type="Proteomes" id="UP000515237"/>
    </source>
</evidence>
<organism evidence="8 9">
    <name type="scientific">Adhaeribacter swui</name>
    <dbReference type="NCBI Taxonomy" id="2086471"/>
    <lineage>
        <taxon>Bacteria</taxon>
        <taxon>Pseudomonadati</taxon>
        <taxon>Bacteroidota</taxon>
        <taxon>Cytophagia</taxon>
        <taxon>Cytophagales</taxon>
        <taxon>Hymenobacteraceae</taxon>
        <taxon>Adhaeribacter</taxon>
    </lineage>
</organism>
<keyword evidence="5 7" id="KW-1133">Transmembrane helix</keyword>
<dbReference type="KEGG" id="aswu:HUW51_14705"/>
<dbReference type="PANTHER" id="PTHR33452:SF1">
    <property type="entry name" value="INNER MEMBRANE PROTEIN YPHA-RELATED"/>
    <property type="match status" value="1"/>
</dbReference>
<accession>A0A7G7G9S7</accession>
<gene>
    <name evidence="8" type="ORF">HUW51_14705</name>
</gene>
<feature type="transmembrane region" description="Helical" evidence="7">
    <location>
        <begin position="84"/>
        <end position="102"/>
    </location>
</feature>
<keyword evidence="9" id="KW-1185">Reference proteome</keyword>
<comment type="similarity">
    <text evidence="2">Belongs to the DoxX family.</text>
</comment>
<keyword evidence="3" id="KW-1003">Cell membrane</keyword>
<feature type="transmembrane region" description="Helical" evidence="7">
    <location>
        <begin position="51"/>
        <end position="77"/>
    </location>
</feature>
<evidence type="ECO:0000256" key="2">
    <source>
        <dbReference type="ARBA" id="ARBA00006679"/>
    </source>
</evidence>
<dbReference type="Proteomes" id="UP000515237">
    <property type="component" value="Chromosome"/>
</dbReference>
<feature type="transmembrane region" description="Helical" evidence="7">
    <location>
        <begin position="108"/>
        <end position="126"/>
    </location>
</feature>
<protein>
    <submittedName>
        <fullName evidence="8">DoxX family protein</fullName>
    </submittedName>
</protein>